<dbReference type="Gene3D" id="3.30.160.60">
    <property type="entry name" value="Classic Zinc Finger"/>
    <property type="match status" value="2"/>
</dbReference>
<dbReference type="GO" id="GO:0000977">
    <property type="term" value="F:RNA polymerase II transcription regulatory region sequence-specific DNA binding"/>
    <property type="evidence" value="ECO:0007669"/>
    <property type="project" value="TreeGrafter"/>
</dbReference>
<keyword evidence="3 5" id="KW-0863">Zinc-finger</keyword>
<evidence type="ECO:0000256" key="6">
    <source>
        <dbReference type="SAM" id="MobiDB-lite"/>
    </source>
</evidence>
<proteinExistence type="predicted"/>
<sequence length="423" mass="49519">MKLRARNKSSPSKIKQEEDCKPTTLINTQSSTTEVANTSSFDLIIKEEDSKDHKVSLKQHIHSDKFGSKDYYYCCDFCQQKLPNLKSVLEHRKSNHIDRCFRNHTVVKNLDKEPDLYNPDFYCKSCEKDYRDKNAYRAHLRGVHFMVLKLLRSQTAQKIDVTPDPNDPNLHCKACNFTYQRKSYYMNHCRYTHGLNPPEFANQTSSPPSSLTDSYCQTCDKRLSSIQNYRKHLFAVHNIDIKQIQRKQKDVLPNVNDSNFYCHSCEKKLASKPSFRQHLKYAHSIFKSAPRQSTLKPDVDDPNNYCRACQKTYAFKGGYRAHLRLVHQMILPLLKVNVNSKQLPDPYNPDYHCSVCKKKYLHARLYRKHCKEAHFMVLDHPSIVNPTAEINVNDPDLYCSQCEHSFSEKTFFKRHLARVHSIM</sequence>
<dbReference type="GO" id="GO:0008270">
    <property type="term" value="F:zinc ion binding"/>
    <property type="evidence" value="ECO:0007669"/>
    <property type="project" value="UniProtKB-KW"/>
</dbReference>
<dbReference type="PROSITE" id="PS00028">
    <property type="entry name" value="ZINC_FINGER_C2H2_1"/>
    <property type="match status" value="8"/>
</dbReference>
<evidence type="ECO:0000256" key="4">
    <source>
        <dbReference type="ARBA" id="ARBA00022833"/>
    </source>
</evidence>
<dbReference type="PANTHER" id="PTHR24409:SF418">
    <property type="entry name" value="SI:CH73-221F6.1"/>
    <property type="match status" value="1"/>
</dbReference>
<keyword evidence="1" id="KW-0479">Metal-binding</keyword>
<evidence type="ECO:0000313" key="8">
    <source>
        <dbReference type="EMBL" id="KAF1797795.1"/>
    </source>
</evidence>
<feature type="domain" description="C2H2-type" evidence="7">
    <location>
        <begin position="170"/>
        <end position="198"/>
    </location>
</feature>
<dbReference type="EMBL" id="JAAECE010000008">
    <property type="protein sequence ID" value="KAF1797795.1"/>
    <property type="molecule type" value="Genomic_DNA"/>
</dbReference>
<dbReference type="Pfam" id="PF12874">
    <property type="entry name" value="zf-met"/>
    <property type="match status" value="3"/>
</dbReference>
<dbReference type="SMART" id="SM00355">
    <property type="entry name" value="ZnF_C2H2"/>
    <property type="match status" value="8"/>
</dbReference>
<feature type="region of interest" description="Disordered" evidence="6">
    <location>
        <begin position="1"/>
        <end position="31"/>
    </location>
</feature>
<accession>A0A8H4EY48</accession>
<protein>
    <recommendedName>
        <fullName evidence="7">C2H2-type domain-containing protein</fullName>
    </recommendedName>
</protein>
<feature type="domain" description="C2H2-type" evidence="7">
    <location>
        <begin position="260"/>
        <end position="288"/>
    </location>
</feature>
<reference evidence="8 9" key="1">
    <citation type="submission" date="2019-09" db="EMBL/GenBank/DDBJ databases">
        <authorList>
            <consortium name="DOE Joint Genome Institute"/>
            <person name="Mondo S.J."/>
            <person name="Navarro-Mendoza M.I."/>
            <person name="Perez-Arques C."/>
            <person name="Panchal S."/>
            <person name="Nicolas F.E."/>
            <person name="Ganguly P."/>
            <person name="Pangilinan J."/>
            <person name="Grigoriev I."/>
            <person name="Heitman J."/>
            <person name="Sanya K."/>
            <person name="Garre V."/>
        </authorList>
    </citation>
    <scope>NUCLEOTIDE SEQUENCE [LARGE SCALE GENOMIC DNA]</scope>
    <source>
        <strain evidence="8 9">MU402</strain>
    </source>
</reference>
<dbReference type="PANTHER" id="PTHR24409">
    <property type="entry name" value="ZINC FINGER PROTEIN 142"/>
    <property type="match status" value="1"/>
</dbReference>
<dbReference type="InterPro" id="IPR013087">
    <property type="entry name" value="Znf_C2H2_type"/>
</dbReference>
<organism evidence="8 9">
    <name type="scientific">Mucor circinelloides f. lusitanicus</name>
    <name type="common">Mucor racemosus var. lusitanicus</name>
    <dbReference type="NCBI Taxonomy" id="29924"/>
    <lineage>
        <taxon>Eukaryota</taxon>
        <taxon>Fungi</taxon>
        <taxon>Fungi incertae sedis</taxon>
        <taxon>Mucoromycota</taxon>
        <taxon>Mucoromycotina</taxon>
        <taxon>Mucoromycetes</taxon>
        <taxon>Mucorales</taxon>
        <taxon>Mucorineae</taxon>
        <taxon>Mucoraceae</taxon>
        <taxon>Mucor</taxon>
    </lineage>
</organism>
<name>A0A8H4EY48_MUCCL</name>
<evidence type="ECO:0000259" key="7">
    <source>
        <dbReference type="PROSITE" id="PS50157"/>
    </source>
</evidence>
<keyword evidence="2" id="KW-0677">Repeat</keyword>
<evidence type="ECO:0000256" key="1">
    <source>
        <dbReference type="ARBA" id="ARBA00022723"/>
    </source>
</evidence>
<dbReference type="AlphaFoldDB" id="A0A8H4EY48"/>
<evidence type="ECO:0000256" key="3">
    <source>
        <dbReference type="ARBA" id="ARBA00022771"/>
    </source>
</evidence>
<evidence type="ECO:0000313" key="9">
    <source>
        <dbReference type="Proteomes" id="UP000469890"/>
    </source>
</evidence>
<feature type="domain" description="C2H2-type" evidence="7">
    <location>
        <begin position="121"/>
        <end position="144"/>
    </location>
</feature>
<dbReference type="PROSITE" id="PS50157">
    <property type="entry name" value="ZINC_FINGER_C2H2_2"/>
    <property type="match status" value="4"/>
</dbReference>
<keyword evidence="4" id="KW-0862">Zinc</keyword>
<feature type="domain" description="C2H2-type" evidence="7">
    <location>
        <begin position="397"/>
        <end position="423"/>
    </location>
</feature>
<evidence type="ECO:0000256" key="2">
    <source>
        <dbReference type="ARBA" id="ARBA00022737"/>
    </source>
</evidence>
<evidence type="ECO:0000256" key="5">
    <source>
        <dbReference type="PROSITE-ProRule" id="PRU00042"/>
    </source>
</evidence>
<comment type="caution">
    <text evidence="8">The sequence shown here is derived from an EMBL/GenBank/DDBJ whole genome shotgun (WGS) entry which is preliminary data.</text>
</comment>
<dbReference type="GO" id="GO:0005634">
    <property type="term" value="C:nucleus"/>
    <property type="evidence" value="ECO:0007669"/>
    <property type="project" value="TreeGrafter"/>
</dbReference>
<gene>
    <name evidence="8" type="ORF">FB192DRAFT_1163614</name>
</gene>
<dbReference type="Proteomes" id="UP000469890">
    <property type="component" value="Unassembled WGS sequence"/>
</dbReference>
<dbReference type="GO" id="GO:0000981">
    <property type="term" value="F:DNA-binding transcription factor activity, RNA polymerase II-specific"/>
    <property type="evidence" value="ECO:0007669"/>
    <property type="project" value="TreeGrafter"/>
</dbReference>